<proteinExistence type="predicted"/>
<evidence type="ECO:0000313" key="2">
    <source>
        <dbReference type="Proteomes" id="UP001050975"/>
    </source>
</evidence>
<dbReference type="Proteomes" id="UP001050975">
    <property type="component" value="Unassembled WGS sequence"/>
</dbReference>
<dbReference type="InterPro" id="IPR036188">
    <property type="entry name" value="FAD/NAD-bd_sf"/>
</dbReference>
<gene>
    <name evidence="1" type="ORF">MiSe_90160</name>
</gene>
<accession>A0AAV3XS77</accession>
<organism evidence="1 2">
    <name type="scientific">Microseira wollei NIES-4236</name>
    <dbReference type="NCBI Taxonomy" id="2530354"/>
    <lineage>
        <taxon>Bacteria</taxon>
        <taxon>Bacillati</taxon>
        <taxon>Cyanobacteriota</taxon>
        <taxon>Cyanophyceae</taxon>
        <taxon>Oscillatoriophycideae</taxon>
        <taxon>Aerosakkonematales</taxon>
        <taxon>Aerosakkonemataceae</taxon>
        <taxon>Microseira</taxon>
    </lineage>
</organism>
<dbReference type="Gene3D" id="3.50.50.60">
    <property type="entry name" value="FAD/NAD(P)-binding domain"/>
    <property type="match status" value="1"/>
</dbReference>
<comment type="caution">
    <text evidence="1">The sequence shown here is derived from an EMBL/GenBank/DDBJ whole genome shotgun (WGS) entry which is preliminary data.</text>
</comment>
<reference evidence="1" key="1">
    <citation type="submission" date="2019-10" db="EMBL/GenBank/DDBJ databases">
        <title>Draft genome sequece of Microseira wollei NIES-4236.</title>
        <authorList>
            <person name="Yamaguchi H."/>
            <person name="Suzuki S."/>
            <person name="Kawachi M."/>
        </authorList>
    </citation>
    <scope>NUCLEOTIDE SEQUENCE</scope>
    <source>
        <strain evidence="1">NIES-4236</strain>
    </source>
</reference>
<evidence type="ECO:0008006" key="3">
    <source>
        <dbReference type="Google" id="ProtNLM"/>
    </source>
</evidence>
<dbReference type="Pfam" id="PF12831">
    <property type="entry name" value="FAD_oxidored"/>
    <property type="match status" value="1"/>
</dbReference>
<dbReference type="EMBL" id="BLAY01000304">
    <property type="protein sequence ID" value="GET44190.1"/>
    <property type="molecule type" value="Genomic_DNA"/>
</dbReference>
<sequence length="522" mass="56425">MARDPRYYDVIVYGDEVPGVFAAVSAAREYRRRTKQYPRVLLLSKGNLQAGIGGHLVRGGLAYLDRSQIEKSIREDLGLPTFGDPAAIYKEFLQRVGVLVVGLDQSKASAVLRQMLQEAGVDILSYVEIESVVKGQQNIVSLMTSKGRYSGKQFIDATVNAELAQVAGSRKLKGFETFGLPESELAVSVVFETQGLSVQNLKEIESTYLKRFTNLKDTEAQNFLLAATGNDEELAEKLRRDMVDTAGNIKTMYAGSDYIDVRSPALSVAYHSFRGIKLSLLETGVMLDKANIAILPGGRLSWNALLFTVTGSEAEELARKGAKPTPNMLVEMGYIEKWFNSIGATVTVPSELYIRHAGNIKDVVQPLTGADMLMGGVPAREALGTFAYQFDVRGGIKDFDKIAYEKGITNLSFTPPIFNIGIQHAIMRTIPNLAVVSPASGFVGLAASAGRIVEFNAGVAQGLGIAAIIAILGNKNLADVSNLDVRKVLVDTKRLPRVFGIPKLAEASRMGAIDTLGDVAIA</sequence>
<keyword evidence="2" id="KW-1185">Reference proteome</keyword>
<dbReference type="SUPFAM" id="SSF51905">
    <property type="entry name" value="FAD/NAD(P)-binding domain"/>
    <property type="match status" value="1"/>
</dbReference>
<dbReference type="AlphaFoldDB" id="A0AAV3XS77"/>
<evidence type="ECO:0000313" key="1">
    <source>
        <dbReference type="EMBL" id="GET44190.1"/>
    </source>
</evidence>
<dbReference type="RefSeq" id="WP_226593785.1">
    <property type="nucleotide sequence ID" value="NZ_BLAY01000304.1"/>
</dbReference>
<protein>
    <recommendedName>
        <fullName evidence="3">FAD dependent oxidoreductase</fullName>
    </recommendedName>
</protein>
<name>A0AAV3XS77_9CYAN</name>